<dbReference type="EC" id="2.7.1.15" evidence="4"/>
<reference evidence="4 5" key="1">
    <citation type="submission" date="2016-10" db="EMBL/GenBank/DDBJ databases">
        <title>Genome sequence of Planktotalea frisia SH6-1.</title>
        <authorList>
            <person name="Poehlein A."/>
            <person name="Bakenhus I."/>
            <person name="Voget S."/>
            <person name="Brinkhoff T."/>
            <person name="Simon M."/>
        </authorList>
    </citation>
    <scope>NUCLEOTIDE SEQUENCE [LARGE SCALE GENOMIC DNA]</scope>
    <source>
        <strain evidence="4 5">SH6-1</strain>
    </source>
</reference>
<comment type="caution">
    <text evidence="4">The sequence shown here is derived from an EMBL/GenBank/DDBJ whole genome shotgun (WGS) entry which is preliminary data.</text>
</comment>
<dbReference type="STRING" id="696762.PFRI_29140"/>
<dbReference type="InterPro" id="IPR011611">
    <property type="entry name" value="PfkB_dom"/>
</dbReference>
<dbReference type="Proteomes" id="UP000184514">
    <property type="component" value="Unassembled WGS sequence"/>
</dbReference>
<keyword evidence="1 4" id="KW-0808">Transferase</keyword>
<evidence type="ECO:0000256" key="1">
    <source>
        <dbReference type="ARBA" id="ARBA00022679"/>
    </source>
</evidence>
<dbReference type="Gene3D" id="3.40.1190.20">
    <property type="match status" value="1"/>
</dbReference>
<dbReference type="PROSITE" id="PS00584">
    <property type="entry name" value="PFKB_KINASES_2"/>
    <property type="match status" value="1"/>
</dbReference>
<evidence type="ECO:0000259" key="3">
    <source>
        <dbReference type="Pfam" id="PF00294"/>
    </source>
</evidence>
<feature type="domain" description="Carbohydrate kinase PfkB" evidence="3">
    <location>
        <begin position="2"/>
        <end position="265"/>
    </location>
</feature>
<dbReference type="GO" id="GO:0004747">
    <property type="term" value="F:ribokinase activity"/>
    <property type="evidence" value="ECO:0007669"/>
    <property type="project" value="UniProtKB-EC"/>
</dbReference>
<dbReference type="AlphaFoldDB" id="A0A1L9NUN0"/>
<name>A0A1L9NUN0_9RHOB</name>
<evidence type="ECO:0000313" key="4">
    <source>
        <dbReference type="EMBL" id="OJI92854.1"/>
    </source>
</evidence>
<gene>
    <name evidence="4" type="primary">rbsK_2</name>
    <name evidence="4" type="ORF">PFRI_29140</name>
</gene>
<dbReference type="Pfam" id="PF00294">
    <property type="entry name" value="PfkB"/>
    <property type="match status" value="1"/>
</dbReference>
<proteinExistence type="predicted"/>
<sequence length="278" mass="28816">MNTLCVTGYASLDYVLDLASSVSPDQTSHATRLPNAWPRLGGCPTYISMAVAQIEGASMPVTWVGDDPQGTQLVNTLTQSKVNTDGIAIVTDASSPTAVMLYQPDGSCACIYDPGHAGRETLSAAQEAAIAGASHLCISVGPPHLTEQILALRAPSTRLYWAVKNDPACFTPAICNMLCQSADVIFCNAAERKMIGPTSAVVVLTMGSKGVLIEENGSSIRLPVAAFETHDTTGAGDSFAGGYIAAEMTGAATSEAAAQAGIDTASRLLCSRQKENTV</sequence>
<dbReference type="RefSeq" id="WP_072631440.1">
    <property type="nucleotide sequence ID" value="NZ_MLCB01000164.1"/>
</dbReference>
<evidence type="ECO:0000313" key="5">
    <source>
        <dbReference type="Proteomes" id="UP000184514"/>
    </source>
</evidence>
<protein>
    <submittedName>
        <fullName evidence="4">Ribokinase</fullName>
        <ecNumber evidence="4">2.7.1.15</ecNumber>
    </submittedName>
</protein>
<dbReference type="InterPro" id="IPR029056">
    <property type="entry name" value="Ribokinase-like"/>
</dbReference>
<dbReference type="SUPFAM" id="SSF53613">
    <property type="entry name" value="Ribokinase-like"/>
    <property type="match status" value="1"/>
</dbReference>
<dbReference type="InterPro" id="IPR002173">
    <property type="entry name" value="Carboh/pur_kinase_PfkB_CS"/>
</dbReference>
<dbReference type="PANTHER" id="PTHR10584">
    <property type="entry name" value="SUGAR KINASE"/>
    <property type="match status" value="1"/>
</dbReference>
<organism evidence="4 5">
    <name type="scientific">Planktotalea frisia</name>
    <dbReference type="NCBI Taxonomy" id="696762"/>
    <lineage>
        <taxon>Bacteria</taxon>
        <taxon>Pseudomonadati</taxon>
        <taxon>Pseudomonadota</taxon>
        <taxon>Alphaproteobacteria</taxon>
        <taxon>Rhodobacterales</taxon>
        <taxon>Paracoccaceae</taxon>
        <taxon>Planktotalea</taxon>
    </lineage>
</organism>
<evidence type="ECO:0000256" key="2">
    <source>
        <dbReference type="ARBA" id="ARBA00022777"/>
    </source>
</evidence>
<accession>A0A1L9NUN0</accession>
<keyword evidence="5" id="KW-1185">Reference proteome</keyword>
<dbReference type="PANTHER" id="PTHR10584:SF166">
    <property type="entry name" value="RIBOKINASE"/>
    <property type="match status" value="1"/>
</dbReference>
<keyword evidence="2 4" id="KW-0418">Kinase</keyword>
<dbReference type="EMBL" id="MLCB01000164">
    <property type="protein sequence ID" value="OJI92854.1"/>
    <property type="molecule type" value="Genomic_DNA"/>
</dbReference>
<dbReference type="OrthoDB" id="9775849at2"/>